<sequence>MSHQFFDRGAFQHPVGRVRENRDQHNAIHVVIVTLFSSFSRHQLFNRGLPGLYCRPHEDTEHPERKFEPFEFGNEIAESIKEMVLTSDDGTLTGRIQFDPHTGWRTNYSATVIEIKP</sequence>
<evidence type="ECO:0000313" key="2">
    <source>
        <dbReference type="Proteomes" id="UP000270094"/>
    </source>
</evidence>
<gene>
    <name evidence="1" type="ORF">SVUK_LOCUS5964</name>
</gene>
<protein>
    <submittedName>
        <fullName evidence="1">Uncharacterized protein</fullName>
    </submittedName>
</protein>
<accession>A0A3P7IM73</accession>
<feature type="non-terminal residue" evidence="1">
    <location>
        <position position="117"/>
    </location>
</feature>
<proteinExistence type="predicted"/>
<reference evidence="1 2" key="1">
    <citation type="submission" date="2018-11" db="EMBL/GenBank/DDBJ databases">
        <authorList>
            <consortium name="Pathogen Informatics"/>
        </authorList>
    </citation>
    <scope>NUCLEOTIDE SEQUENCE [LARGE SCALE GENOMIC DNA]</scope>
</reference>
<dbReference type="Gene3D" id="3.40.50.2300">
    <property type="match status" value="1"/>
</dbReference>
<keyword evidence="2" id="KW-1185">Reference proteome</keyword>
<name>A0A3P7IM73_STRVU</name>
<evidence type="ECO:0000313" key="1">
    <source>
        <dbReference type="EMBL" id="VDM70966.1"/>
    </source>
</evidence>
<dbReference type="AlphaFoldDB" id="A0A3P7IM73"/>
<dbReference type="Proteomes" id="UP000270094">
    <property type="component" value="Unassembled WGS sequence"/>
</dbReference>
<organism evidence="1 2">
    <name type="scientific">Strongylus vulgaris</name>
    <name type="common">Blood worm</name>
    <dbReference type="NCBI Taxonomy" id="40348"/>
    <lineage>
        <taxon>Eukaryota</taxon>
        <taxon>Metazoa</taxon>
        <taxon>Ecdysozoa</taxon>
        <taxon>Nematoda</taxon>
        <taxon>Chromadorea</taxon>
        <taxon>Rhabditida</taxon>
        <taxon>Rhabditina</taxon>
        <taxon>Rhabditomorpha</taxon>
        <taxon>Strongyloidea</taxon>
        <taxon>Strongylidae</taxon>
        <taxon>Strongylus</taxon>
    </lineage>
</organism>
<dbReference type="EMBL" id="UYYB01018318">
    <property type="protein sequence ID" value="VDM70966.1"/>
    <property type="molecule type" value="Genomic_DNA"/>
</dbReference>
<dbReference type="OrthoDB" id="5869157at2759"/>